<evidence type="ECO:0000313" key="3">
    <source>
        <dbReference type="EMBL" id="MEQ2357345.1"/>
    </source>
</evidence>
<keyword evidence="2" id="KW-0812">Transmembrane</keyword>
<feature type="transmembrane region" description="Helical" evidence="2">
    <location>
        <begin position="60"/>
        <end position="78"/>
    </location>
</feature>
<protein>
    <submittedName>
        <fullName evidence="3">Uncharacterized protein</fullName>
    </submittedName>
</protein>
<dbReference type="EMBL" id="JBBMEI010000006">
    <property type="protein sequence ID" value="MEQ2357345.1"/>
    <property type="molecule type" value="Genomic_DNA"/>
</dbReference>
<proteinExistence type="predicted"/>
<name>A0ABV1AHZ1_9FIRM</name>
<dbReference type="RefSeq" id="WP_022213953.1">
    <property type="nucleotide sequence ID" value="NZ_JBBMEI010000006.1"/>
</dbReference>
<keyword evidence="2" id="KW-1133">Transmembrane helix</keyword>
<evidence type="ECO:0000256" key="1">
    <source>
        <dbReference type="SAM" id="MobiDB-lite"/>
    </source>
</evidence>
<gene>
    <name evidence="3" type="ORF">WMO75_03125</name>
</gene>
<evidence type="ECO:0000313" key="4">
    <source>
        <dbReference type="Proteomes" id="UP001446032"/>
    </source>
</evidence>
<accession>A0ABV1AHZ1</accession>
<feature type="transmembrane region" description="Helical" evidence="2">
    <location>
        <begin position="26"/>
        <end position="48"/>
    </location>
</feature>
<organism evidence="3 4">
    <name type="scientific">Blautia intestinihominis</name>
    <dbReference type="NCBI Taxonomy" id="3133152"/>
    <lineage>
        <taxon>Bacteria</taxon>
        <taxon>Bacillati</taxon>
        <taxon>Bacillota</taxon>
        <taxon>Clostridia</taxon>
        <taxon>Lachnospirales</taxon>
        <taxon>Lachnospiraceae</taxon>
        <taxon>Blautia</taxon>
    </lineage>
</organism>
<reference evidence="3 4" key="1">
    <citation type="submission" date="2024-03" db="EMBL/GenBank/DDBJ databases">
        <title>Human intestinal bacterial collection.</title>
        <authorList>
            <person name="Pauvert C."/>
            <person name="Hitch T.C.A."/>
            <person name="Clavel T."/>
        </authorList>
    </citation>
    <scope>NUCLEOTIDE SEQUENCE [LARGE SCALE GENOMIC DNA]</scope>
    <source>
        <strain evidence="3 4">CLA-AA-H95</strain>
    </source>
</reference>
<feature type="region of interest" description="Disordered" evidence="1">
    <location>
        <begin position="1"/>
        <end position="21"/>
    </location>
</feature>
<evidence type="ECO:0000256" key="2">
    <source>
        <dbReference type="SAM" id="Phobius"/>
    </source>
</evidence>
<keyword evidence="4" id="KW-1185">Reference proteome</keyword>
<dbReference type="Proteomes" id="UP001446032">
    <property type="component" value="Unassembled WGS sequence"/>
</dbReference>
<feature type="compositionally biased region" description="Basic and acidic residues" evidence="1">
    <location>
        <begin position="7"/>
        <end position="21"/>
    </location>
</feature>
<comment type="caution">
    <text evidence="3">The sequence shown here is derived from an EMBL/GenBank/DDBJ whole genome shotgun (WGS) entry which is preliminary data.</text>
</comment>
<sequence>MMNTAETAKRHYETENRESHTEKKKFSNVMAMILGILVTVEIMILGAMVMKIDVHSADRIAMALAFVVVYSGVVAALTDK</sequence>
<keyword evidence="2" id="KW-0472">Membrane</keyword>